<keyword evidence="14" id="KW-1133">Transmembrane helix</keyword>
<evidence type="ECO:0000256" key="11">
    <source>
        <dbReference type="ARBA" id="ARBA00043906"/>
    </source>
</evidence>
<dbReference type="GO" id="GO:0005506">
    <property type="term" value="F:iron ion binding"/>
    <property type="evidence" value="ECO:0007669"/>
    <property type="project" value="InterPro"/>
</dbReference>
<evidence type="ECO:0000313" key="16">
    <source>
        <dbReference type="Proteomes" id="UP000807504"/>
    </source>
</evidence>
<evidence type="ECO:0000256" key="7">
    <source>
        <dbReference type="ARBA" id="ARBA00022848"/>
    </source>
</evidence>
<evidence type="ECO:0000256" key="1">
    <source>
        <dbReference type="ARBA" id="ARBA00001971"/>
    </source>
</evidence>
<organism evidence="15 16">
    <name type="scientific">Argiope bruennichi</name>
    <name type="common">Wasp spider</name>
    <name type="synonym">Aranea bruennichi</name>
    <dbReference type="NCBI Taxonomy" id="94029"/>
    <lineage>
        <taxon>Eukaryota</taxon>
        <taxon>Metazoa</taxon>
        <taxon>Ecdysozoa</taxon>
        <taxon>Arthropoda</taxon>
        <taxon>Chelicerata</taxon>
        <taxon>Arachnida</taxon>
        <taxon>Araneae</taxon>
        <taxon>Araneomorphae</taxon>
        <taxon>Entelegynae</taxon>
        <taxon>Araneoidea</taxon>
        <taxon>Araneidae</taxon>
        <taxon>Argiope</taxon>
    </lineage>
</organism>
<keyword evidence="6 12" id="KW-0479">Metal-binding</keyword>
<evidence type="ECO:0000256" key="3">
    <source>
        <dbReference type="ARBA" id="ARBA00004406"/>
    </source>
</evidence>
<dbReference type="FunFam" id="1.10.630.10:FF:000182">
    <property type="entry name" value="Cytochrome P450 3A4"/>
    <property type="match status" value="1"/>
</dbReference>
<dbReference type="PRINTS" id="PR00463">
    <property type="entry name" value="EP450I"/>
</dbReference>
<reference evidence="15" key="1">
    <citation type="journal article" date="2020" name="bioRxiv">
        <title>Chromosome-level reference genome of the European wasp spider Argiope bruennichi: a resource for studies on range expansion and evolutionary adaptation.</title>
        <authorList>
            <person name="Sheffer M.M."/>
            <person name="Hoppe A."/>
            <person name="Krehenwinkel H."/>
            <person name="Uhl G."/>
            <person name="Kuss A.W."/>
            <person name="Jensen L."/>
            <person name="Jensen C."/>
            <person name="Gillespie R.G."/>
            <person name="Hoff K.J."/>
            <person name="Prost S."/>
        </authorList>
    </citation>
    <scope>NUCLEOTIDE SEQUENCE</scope>
</reference>
<keyword evidence="9 12" id="KW-0408">Iron</keyword>
<dbReference type="Pfam" id="PF00067">
    <property type="entry name" value="p450"/>
    <property type="match status" value="1"/>
</dbReference>
<keyword evidence="7" id="KW-0256">Endoplasmic reticulum</keyword>
<dbReference type="InterPro" id="IPR001128">
    <property type="entry name" value="Cyt_P450"/>
</dbReference>
<dbReference type="InterPro" id="IPR002401">
    <property type="entry name" value="Cyt_P450_E_grp-I"/>
</dbReference>
<dbReference type="PANTHER" id="PTHR24302">
    <property type="entry name" value="CYTOCHROME P450 FAMILY 3"/>
    <property type="match status" value="1"/>
</dbReference>
<name>A0A8T0G0Q4_ARGBR</name>
<evidence type="ECO:0000256" key="4">
    <source>
        <dbReference type="ARBA" id="ARBA00010617"/>
    </source>
</evidence>
<dbReference type="InterPro" id="IPR017972">
    <property type="entry name" value="Cyt_P450_CS"/>
</dbReference>
<keyword evidence="14" id="KW-0812">Transmembrane</keyword>
<keyword evidence="7" id="KW-0492">Microsome</keyword>
<reference evidence="15" key="2">
    <citation type="submission" date="2020-06" db="EMBL/GenBank/DDBJ databases">
        <authorList>
            <person name="Sheffer M."/>
        </authorList>
    </citation>
    <scope>NUCLEOTIDE SEQUENCE</scope>
</reference>
<comment type="similarity">
    <text evidence="4 13">Belongs to the cytochrome P450 family.</text>
</comment>
<evidence type="ECO:0000256" key="9">
    <source>
        <dbReference type="ARBA" id="ARBA00023004"/>
    </source>
</evidence>
<keyword evidence="14" id="KW-0472">Membrane</keyword>
<comment type="function">
    <text evidence="11">Cytochromes P450 are a group of heme-thiolate monooxygenases. They oxidize a variety of structurally unrelated compounds, including steroids, fatty acids, and xenobiotics.</text>
</comment>
<evidence type="ECO:0000256" key="5">
    <source>
        <dbReference type="ARBA" id="ARBA00022617"/>
    </source>
</evidence>
<dbReference type="AlphaFoldDB" id="A0A8T0G0Q4"/>
<dbReference type="InterPro" id="IPR036396">
    <property type="entry name" value="Cyt_P450_sf"/>
</dbReference>
<gene>
    <name evidence="15" type="ORF">HNY73_000440</name>
</gene>
<keyword evidence="8 13" id="KW-0560">Oxidoreductase</keyword>
<keyword evidence="10 13" id="KW-0503">Monooxygenase</keyword>
<evidence type="ECO:0000256" key="13">
    <source>
        <dbReference type="RuleBase" id="RU000461"/>
    </source>
</evidence>
<keyword evidence="16" id="KW-1185">Reference proteome</keyword>
<accession>A0A8T0G0Q4</accession>
<dbReference type="Proteomes" id="UP000807504">
    <property type="component" value="Unassembled WGS sequence"/>
</dbReference>
<evidence type="ECO:0000256" key="10">
    <source>
        <dbReference type="ARBA" id="ARBA00023033"/>
    </source>
</evidence>
<comment type="subcellular location">
    <subcellularLocation>
        <location evidence="3">Endoplasmic reticulum membrane</location>
        <topology evidence="3">Peripheral membrane protein</topology>
    </subcellularLocation>
    <subcellularLocation>
        <location evidence="2">Microsome membrane</location>
        <topology evidence="2">Peripheral membrane protein</topology>
    </subcellularLocation>
</comment>
<dbReference type="PRINTS" id="PR00385">
    <property type="entry name" value="P450"/>
</dbReference>
<feature type="binding site" description="axial binding residue" evidence="12">
    <location>
        <position position="480"/>
    </location>
    <ligand>
        <name>heme</name>
        <dbReference type="ChEBI" id="CHEBI:30413"/>
    </ligand>
    <ligandPart>
        <name>Fe</name>
        <dbReference type="ChEBI" id="CHEBI:18248"/>
    </ligandPart>
</feature>
<protein>
    <submittedName>
        <fullName evidence="15">Cytochrome P450 3A41 like protein</fullName>
    </submittedName>
</protein>
<dbReference type="CDD" id="cd11055">
    <property type="entry name" value="CYP3A-like"/>
    <property type="match status" value="1"/>
</dbReference>
<dbReference type="GO" id="GO:0008395">
    <property type="term" value="F:steroid hydroxylase activity"/>
    <property type="evidence" value="ECO:0007669"/>
    <property type="project" value="TreeGrafter"/>
</dbReference>
<evidence type="ECO:0000256" key="6">
    <source>
        <dbReference type="ARBA" id="ARBA00022723"/>
    </source>
</evidence>
<dbReference type="GO" id="GO:0020037">
    <property type="term" value="F:heme binding"/>
    <property type="evidence" value="ECO:0007669"/>
    <property type="project" value="InterPro"/>
</dbReference>
<dbReference type="SUPFAM" id="SSF48264">
    <property type="entry name" value="Cytochrome P450"/>
    <property type="match status" value="1"/>
</dbReference>
<dbReference type="EMBL" id="JABXBU010000001">
    <property type="protein sequence ID" value="KAF8796008.1"/>
    <property type="molecule type" value="Genomic_DNA"/>
</dbReference>
<dbReference type="PROSITE" id="PS00086">
    <property type="entry name" value="CYTOCHROME_P450"/>
    <property type="match status" value="1"/>
</dbReference>
<evidence type="ECO:0000256" key="12">
    <source>
        <dbReference type="PIRSR" id="PIRSR602401-1"/>
    </source>
</evidence>
<feature type="transmembrane region" description="Helical" evidence="14">
    <location>
        <begin position="6"/>
        <end position="24"/>
    </location>
</feature>
<keyword evidence="5 12" id="KW-0349">Heme</keyword>
<evidence type="ECO:0000313" key="15">
    <source>
        <dbReference type="EMBL" id="KAF8796008.1"/>
    </source>
</evidence>
<evidence type="ECO:0000256" key="8">
    <source>
        <dbReference type="ARBA" id="ARBA00023002"/>
    </source>
</evidence>
<proteinExistence type="inferred from homology"/>
<evidence type="ECO:0000256" key="14">
    <source>
        <dbReference type="SAM" id="Phobius"/>
    </source>
</evidence>
<comment type="cofactor">
    <cofactor evidence="1 12">
        <name>heme</name>
        <dbReference type="ChEBI" id="CHEBI:30413"/>
    </cofactor>
</comment>
<dbReference type="Gene3D" id="1.10.630.10">
    <property type="entry name" value="Cytochrome P450"/>
    <property type="match status" value="1"/>
</dbReference>
<dbReference type="GO" id="GO:0016705">
    <property type="term" value="F:oxidoreductase activity, acting on paired donors, with incorporation or reduction of molecular oxygen"/>
    <property type="evidence" value="ECO:0007669"/>
    <property type="project" value="InterPro"/>
</dbReference>
<dbReference type="GO" id="GO:0005789">
    <property type="term" value="C:endoplasmic reticulum membrane"/>
    <property type="evidence" value="ECO:0007669"/>
    <property type="project" value="UniProtKB-SubCell"/>
</dbReference>
<comment type="caution">
    <text evidence="15">The sequence shown here is derived from an EMBL/GenBank/DDBJ whole genome shotgun (WGS) entry which is preliminary data.</text>
</comment>
<dbReference type="PANTHER" id="PTHR24302:SF15">
    <property type="entry name" value="FATTY-ACID PEROXYGENASE"/>
    <property type="match status" value="1"/>
</dbReference>
<evidence type="ECO:0000256" key="2">
    <source>
        <dbReference type="ARBA" id="ARBA00004174"/>
    </source>
</evidence>
<sequence length="537" mass="61557">MDISVENGLICSILIIILFMWIRWRKTQLRIFKDLGIPGPSPNILFGNILELNRKGPQKCHKEWIEKYGKILGFYHGMKPVLLVADPELLKKILIKDFHLFCDRPEGVPLRVHSFLDQIIPASAIMDNLLINLKGEHWKKVRSILSPTFSANKLKGMIPAVNQVCDSALAILEAKARNGEIIDILDVLQRLTLDIISAQAFAMDVDSLKNPDDPLLRSAKIVFDLPFASKIVFFGRCFPELSFFAMAANFLSMFIRNKGYIPPLKITQVLEVIIKERRNNPKLKSPDLLQWLMEASNFDTDLEKDNSNKKEESFSESSKLPRKRQTLNDVEVISNALVVFLAGFETTSSALAFSFYFLAKYPEYQQKIQKEIDLLIEQEGQLDYYNVSNFQLMERFFLEAMRFYPPAINFIIRLSVSDVDYGYVRIPKGMEINIPVEYIHHSEEFWEQPEEFNPDRFLPGSAAKRQSCSYMAFGTGPRSCIGQRLVNITSKIILAKILHKFTVEPAESHEQMKSVVKVFTMVPEKVCVKLKPRSTSM</sequence>
<dbReference type="InterPro" id="IPR050705">
    <property type="entry name" value="Cytochrome_P450_3A"/>
</dbReference>